<organism evidence="1 2">
    <name type="scientific">Russula earlei</name>
    <dbReference type="NCBI Taxonomy" id="71964"/>
    <lineage>
        <taxon>Eukaryota</taxon>
        <taxon>Fungi</taxon>
        <taxon>Dikarya</taxon>
        <taxon>Basidiomycota</taxon>
        <taxon>Agaricomycotina</taxon>
        <taxon>Agaricomycetes</taxon>
        <taxon>Russulales</taxon>
        <taxon>Russulaceae</taxon>
        <taxon>Russula</taxon>
    </lineage>
</organism>
<reference evidence="1" key="1">
    <citation type="submission" date="2021-03" db="EMBL/GenBank/DDBJ databases">
        <title>Evolutionary priming and transition to the ectomycorrhizal habit in an iconic lineage of mushroom-forming fungi: is preadaptation a requirement?</title>
        <authorList>
            <consortium name="DOE Joint Genome Institute"/>
            <person name="Looney B.P."/>
            <person name="Miyauchi S."/>
            <person name="Morin E."/>
            <person name="Drula E."/>
            <person name="Courty P.E."/>
            <person name="Chicoki N."/>
            <person name="Fauchery L."/>
            <person name="Kohler A."/>
            <person name="Kuo A."/>
            <person name="LaButti K."/>
            <person name="Pangilinan J."/>
            <person name="Lipzen A."/>
            <person name="Riley R."/>
            <person name="Andreopoulos W."/>
            <person name="He G."/>
            <person name="Johnson J."/>
            <person name="Barry K.W."/>
            <person name="Grigoriev I.V."/>
            <person name="Nagy L."/>
            <person name="Hibbett D."/>
            <person name="Henrissat B."/>
            <person name="Matheny P.B."/>
            <person name="Labbe J."/>
            <person name="Martin A.F."/>
        </authorList>
    </citation>
    <scope>NUCLEOTIDE SEQUENCE</scope>
    <source>
        <strain evidence="1">BPL698</strain>
    </source>
</reference>
<proteinExistence type="predicted"/>
<sequence length="493" mass="53757">MYDPLSSVPPHSLRPSDSEPTTTIPLTKPGSLGRPKSSSFSSMNTQYRALPQSPDLSQDIDVPSAIEEGEQQMAEIDDASIPDDVAPSDAPVDNRIQWIHFMLGSAVLLPWNVMITAEPYFISKLQYSSIRSSFSSYLVTTFTLSNFAFLAHATVTSKKVRPAAQRTRWSMLCLASLTCILTLSTFIDLPEGAFVTFIITIGIALAACGSYLQTSVVAVASLFGPTVIQSLLSGQAIVAVILSAVQLISATGSLHASEVGSPADGAAETKSSRLFFGISASFLFACGMANAWMTRLPSFQAVVPNDEPWMRRRLSLSADIRSPILSGPPAGVPAPEIMWDRIYSVARRNIAVAYVFVVTLSIFPTITISIVPTNPGIHPLLFSSLHFLVFNFGDWFGRYLCSIPRFLIWWARPFLMLSLARTLFIPLFVACTFIATWPRRRLNIIPRLKGRKEDIDLAAPIMGFCVVGGLVIGSILSFTVRAIVCSCNPFLSE</sequence>
<dbReference type="Proteomes" id="UP001207468">
    <property type="component" value="Unassembled WGS sequence"/>
</dbReference>
<comment type="caution">
    <text evidence="1">The sequence shown here is derived from an EMBL/GenBank/DDBJ whole genome shotgun (WGS) entry which is preliminary data.</text>
</comment>
<accession>A0ACC0UPD4</accession>
<evidence type="ECO:0000313" key="2">
    <source>
        <dbReference type="Proteomes" id="UP001207468"/>
    </source>
</evidence>
<gene>
    <name evidence="1" type="ORF">F5148DRAFT_1155602</name>
</gene>
<keyword evidence="2" id="KW-1185">Reference proteome</keyword>
<evidence type="ECO:0000313" key="1">
    <source>
        <dbReference type="EMBL" id="KAI9513413.1"/>
    </source>
</evidence>
<name>A0ACC0UPD4_9AGAM</name>
<protein>
    <submittedName>
        <fullName evidence="1">Uncharacterized protein</fullName>
    </submittedName>
</protein>
<dbReference type="EMBL" id="JAGFNK010000001">
    <property type="protein sequence ID" value="KAI9513413.1"/>
    <property type="molecule type" value="Genomic_DNA"/>
</dbReference>